<dbReference type="Pfam" id="PF05199">
    <property type="entry name" value="GMC_oxred_C"/>
    <property type="match status" value="1"/>
</dbReference>
<feature type="active site" description="Proton donor" evidence="5">
    <location>
        <position position="535"/>
    </location>
</feature>
<dbReference type="GeneID" id="108671569"/>
<name>A0A8B7NLT3_HYAAZ</name>
<evidence type="ECO:0000313" key="12">
    <source>
        <dbReference type="RefSeq" id="XP_018014617.1"/>
    </source>
</evidence>
<feature type="domain" description="Glucose-methanol-choline oxidoreductase N-terminal" evidence="10">
    <location>
        <begin position="296"/>
        <end position="310"/>
    </location>
</feature>
<dbReference type="InterPro" id="IPR000172">
    <property type="entry name" value="GMC_OxRdtase_N"/>
</dbReference>
<evidence type="ECO:0000256" key="8">
    <source>
        <dbReference type="SAM" id="SignalP"/>
    </source>
</evidence>
<dbReference type="KEGG" id="hazt:108671569"/>
<evidence type="ECO:0000256" key="6">
    <source>
        <dbReference type="PIRSR" id="PIRSR000137-2"/>
    </source>
</evidence>
<dbReference type="PROSITE" id="PS00623">
    <property type="entry name" value="GMC_OXRED_1"/>
    <property type="match status" value="1"/>
</dbReference>
<evidence type="ECO:0000256" key="1">
    <source>
        <dbReference type="ARBA" id="ARBA00001974"/>
    </source>
</evidence>
<sequence length="602" mass="66482">MTQFSVFNFLAGFTAILAGTFLQPVRYPTSVMPDDIIVDFIVVGSGSAGSVVAGRLAEISEWDVLVLEAGGQPPAFAKVPFLHFGSEFPNSSYMNYYKKRPQKYSEQFAKNIGGLYQRGKMIGGSGTINQMMYHRGIPQDYENWAAQGNPGWDYKTVLEYFKKTEDYQGPLKPRDAAPFRASGGPIGVEKVAWKPPVCRVAIRAGEEMGLAEVDYNTDTTIGSAIFQLTTKNRERVTTADAFLLPGLRRRNLKLQINSQVIKIIMDAENRAIGVKYVHKNKVKRAFAKREVILSAGAGDSPKLLMLSGIGPKKQLEKLGIESRVDLPGVGQNYQEHLIIRGITWTIHPNISSSIFDRVGTSAMLNYFERRSGPLTSPAGICALYQLNVGSPEEPHIPDILITQENGLLVQDYGLFSLAPMKKSIQDYYRPFLGRDGFSMTPMLIRPKSVGTVTLMSKNPFDPPVLDHNSLSHPDDFELMVKAAKASRRLGNAKIFRRALGAEPINKPIPDCAHFAFESDDYWRCFVRGWSGTGAHMCGTCKMAPDSDPMGVVTPRLKVRGVKNLRVIDASIMPSITSGHINAVTFMIGEKGADLIKEDYGKI</sequence>
<evidence type="ECO:0000256" key="3">
    <source>
        <dbReference type="ARBA" id="ARBA00022630"/>
    </source>
</evidence>
<dbReference type="InterPro" id="IPR036188">
    <property type="entry name" value="FAD/NAD-bd_sf"/>
</dbReference>
<dbReference type="Gene3D" id="3.50.50.60">
    <property type="entry name" value="FAD/NAD(P)-binding domain"/>
    <property type="match status" value="1"/>
</dbReference>
<feature type="binding site" evidence="6">
    <location>
        <position position="260"/>
    </location>
    <ligand>
        <name>FAD</name>
        <dbReference type="ChEBI" id="CHEBI:57692"/>
    </ligand>
</feature>
<evidence type="ECO:0000256" key="7">
    <source>
        <dbReference type="RuleBase" id="RU003968"/>
    </source>
</evidence>
<dbReference type="PANTHER" id="PTHR11552:SF147">
    <property type="entry name" value="CHOLINE DEHYDROGENASE, MITOCHONDRIAL"/>
    <property type="match status" value="1"/>
</dbReference>
<evidence type="ECO:0000259" key="9">
    <source>
        <dbReference type="PROSITE" id="PS00623"/>
    </source>
</evidence>
<keyword evidence="3 7" id="KW-0285">Flavoprotein</keyword>
<dbReference type="InterPro" id="IPR012132">
    <property type="entry name" value="GMC_OxRdtase"/>
</dbReference>
<feature type="chain" id="PRO_5034225952" evidence="8">
    <location>
        <begin position="19"/>
        <end position="602"/>
    </location>
</feature>
<keyword evidence="4 6" id="KW-0274">FAD</keyword>
<dbReference type="OrthoDB" id="269227at2759"/>
<dbReference type="AlphaFoldDB" id="A0A8B7NLT3"/>
<comment type="cofactor">
    <cofactor evidence="1 6">
        <name>FAD</name>
        <dbReference type="ChEBI" id="CHEBI:57692"/>
    </cofactor>
</comment>
<dbReference type="PIRSF" id="PIRSF000137">
    <property type="entry name" value="Alcohol_oxidase"/>
    <property type="match status" value="1"/>
</dbReference>
<protein>
    <submittedName>
        <fullName evidence="12">Glucose dehydrogenase [FAD, quinone] isoform X1</fullName>
    </submittedName>
</protein>
<keyword evidence="8" id="KW-0732">Signal</keyword>
<dbReference type="Proteomes" id="UP000694843">
    <property type="component" value="Unplaced"/>
</dbReference>
<dbReference type="RefSeq" id="XP_018014617.1">
    <property type="nucleotide sequence ID" value="XM_018159128.2"/>
</dbReference>
<dbReference type="Gene3D" id="3.30.560.10">
    <property type="entry name" value="Glucose Oxidase, domain 3"/>
    <property type="match status" value="1"/>
</dbReference>
<dbReference type="GO" id="GO:0050660">
    <property type="term" value="F:flavin adenine dinucleotide binding"/>
    <property type="evidence" value="ECO:0007669"/>
    <property type="project" value="InterPro"/>
</dbReference>
<evidence type="ECO:0000259" key="10">
    <source>
        <dbReference type="PROSITE" id="PS00624"/>
    </source>
</evidence>
<feature type="signal peptide" evidence="8">
    <location>
        <begin position="1"/>
        <end position="18"/>
    </location>
</feature>
<dbReference type="SUPFAM" id="SSF54373">
    <property type="entry name" value="FAD-linked reductases, C-terminal domain"/>
    <property type="match status" value="1"/>
</dbReference>
<evidence type="ECO:0000256" key="5">
    <source>
        <dbReference type="PIRSR" id="PIRSR000137-1"/>
    </source>
</evidence>
<accession>A0A8B7NLT3</accession>
<evidence type="ECO:0000256" key="4">
    <source>
        <dbReference type="ARBA" id="ARBA00022827"/>
    </source>
</evidence>
<comment type="similarity">
    <text evidence="2 7">Belongs to the GMC oxidoreductase family.</text>
</comment>
<reference evidence="12" key="1">
    <citation type="submission" date="2025-08" db="UniProtKB">
        <authorList>
            <consortium name="RefSeq"/>
        </authorList>
    </citation>
    <scope>IDENTIFICATION</scope>
    <source>
        <tissue evidence="12">Whole organism</tissue>
    </source>
</reference>
<feature type="domain" description="Glucose-methanol-choline oxidoreductase N-terminal" evidence="9">
    <location>
        <begin position="119"/>
        <end position="142"/>
    </location>
</feature>
<keyword evidence="11" id="KW-1185">Reference proteome</keyword>
<evidence type="ECO:0000256" key="2">
    <source>
        <dbReference type="ARBA" id="ARBA00010790"/>
    </source>
</evidence>
<dbReference type="PROSITE" id="PS00624">
    <property type="entry name" value="GMC_OXRED_2"/>
    <property type="match status" value="1"/>
</dbReference>
<feature type="active site" description="Proton acceptor" evidence="5">
    <location>
        <position position="579"/>
    </location>
</feature>
<proteinExistence type="inferred from homology"/>
<gene>
    <name evidence="12" type="primary">LOC108671569</name>
</gene>
<organism evidence="11 12">
    <name type="scientific">Hyalella azteca</name>
    <name type="common">Amphipod</name>
    <dbReference type="NCBI Taxonomy" id="294128"/>
    <lineage>
        <taxon>Eukaryota</taxon>
        <taxon>Metazoa</taxon>
        <taxon>Ecdysozoa</taxon>
        <taxon>Arthropoda</taxon>
        <taxon>Crustacea</taxon>
        <taxon>Multicrustacea</taxon>
        <taxon>Malacostraca</taxon>
        <taxon>Eumalacostraca</taxon>
        <taxon>Peracarida</taxon>
        <taxon>Amphipoda</taxon>
        <taxon>Senticaudata</taxon>
        <taxon>Talitrida</taxon>
        <taxon>Talitroidea</taxon>
        <taxon>Hyalellidae</taxon>
        <taxon>Hyalella</taxon>
    </lineage>
</organism>
<dbReference type="PANTHER" id="PTHR11552">
    <property type="entry name" value="GLUCOSE-METHANOL-CHOLINE GMC OXIDOREDUCTASE"/>
    <property type="match status" value="1"/>
</dbReference>
<evidence type="ECO:0000313" key="11">
    <source>
        <dbReference type="Proteomes" id="UP000694843"/>
    </source>
</evidence>
<dbReference type="GO" id="GO:0016614">
    <property type="term" value="F:oxidoreductase activity, acting on CH-OH group of donors"/>
    <property type="evidence" value="ECO:0007669"/>
    <property type="project" value="InterPro"/>
</dbReference>
<dbReference type="InterPro" id="IPR007867">
    <property type="entry name" value="GMC_OxRtase_C"/>
</dbReference>
<dbReference type="SUPFAM" id="SSF51905">
    <property type="entry name" value="FAD/NAD(P)-binding domain"/>
    <property type="match status" value="1"/>
</dbReference>
<dbReference type="Pfam" id="PF00732">
    <property type="entry name" value="GMC_oxred_N"/>
    <property type="match status" value="1"/>
</dbReference>